<name>F9W238_9ACTN</name>
<dbReference type="Pfam" id="PF13193">
    <property type="entry name" value="AMP-binding_C"/>
    <property type="match status" value="1"/>
</dbReference>
<dbReference type="Gene3D" id="3.40.50.1820">
    <property type="entry name" value="alpha/beta hydrolase"/>
    <property type="match status" value="1"/>
</dbReference>
<proteinExistence type="inferred from homology"/>
<dbReference type="SUPFAM" id="SSF53474">
    <property type="entry name" value="alpha/beta-Hydrolases"/>
    <property type="match status" value="1"/>
</dbReference>
<dbReference type="SUPFAM" id="SSF56801">
    <property type="entry name" value="Acetyl-CoA synthetase-like"/>
    <property type="match status" value="1"/>
</dbReference>
<evidence type="ECO:0000256" key="3">
    <source>
        <dbReference type="ARBA" id="ARBA00022741"/>
    </source>
</evidence>
<comment type="caution">
    <text evidence="9">The sequence shown here is derived from an EMBL/GenBank/DDBJ whole genome shotgun (WGS) entry which is preliminary data.</text>
</comment>
<feature type="compositionally biased region" description="Polar residues" evidence="5">
    <location>
        <begin position="17"/>
        <end position="27"/>
    </location>
</feature>
<evidence type="ECO:0000256" key="4">
    <source>
        <dbReference type="ARBA" id="ARBA00022840"/>
    </source>
</evidence>
<dbReference type="GO" id="GO:0016405">
    <property type="term" value="F:CoA-ligase activity"/>
    <property type="evidence" value="ECO:0007669"/>
    <property type="project" value="TreeGrafter"/>
</dbReference>
<dbReference type="AlphaFoldDB" id="F9W238"/>
<feature type="region of interest" description="Disordered" evidence="5">
    <location>
        <begin position="324"/>
        <end position="354"/>
    </location>
</feature>
<dbReference type="Pfam" id="PF12697">
    <property type="entry name" value="Abhydrolase_6"/>
    <property type="match status" value="1"/>
</dbReference>
<dbReference type="InterPro" id="IPR025110">
    <property type="entry name" value="AMP-bd_C"/>
</dbReference>
<accession>F9W238</accession>
<dbReference type="eggNOG" id="COG0318">
    <property type="taxonomic scope" value="Bacteria"/>
</dbReference>
<feature type="region of interest" description="Disordered" evidence="5">
    <location>
        <begin position="1"/>
        <end position="42"/>
    </location>
</feature>
<sequence>MSYTRSRRVTHPHEATTGGTVSSTQFQVDKPDSGPSTTARRRFTTSDGTALAVWDSGPAEAKVTLVLAHGWTLDHRTWDDVVDHLRRTEPELRVLTYDHRNHGESDLARPGTTTIEQLATDLYELIGSEVPTGDLVLAGHSMGAMTLMELGAKYPEIVETRVRGVGFVATSAGPFFRRLRNYGAFHRWWESTLTRMEAAATNPRQERAALLGVRLAMFGRGARRHDLERALLQSQAAGAGARRGFGIDLAAHERLTALSVFARKPTVVLGGTSDRQTPVRHAFALAAALPSATLTVLDGAGHMLPYERTRAVVGRLRTLVHAAPASPQGAPLSTPSSAPVRQSPEGERTVSLTSPFDDVDIPDQSIYDFLFASIGAEDRARVALIDPHSGVTTTYEQLIGQIDSVAGWLAVRGLGAGTVVGILSPNIPAFAAVFHGVLRAGSTATTINALFTAGEIAKQLRDSGAKALVTISALYPQAVEAASVVGISPDNLVVLDGAGQDGSDHPNAADVLGVAVAPPEVSFDTATHVAVLPYSSGTTGNPKGVKLSHRNLVANVAQIRPLQGMNGDDVIVAVLPFFHIYGMTVLLNAALQARASLVVMPKFDLVEFLRNIQTYKVTYAFIAPPVAVALAKHPIVDDFDLGSLHTILSGAAPLDQELGEAVGRRIGATVLQGYGMSELSPVSHLIPFDGGRNSIGTDAPLASVGWAVPNTENKLVDPATGDEVELPVEGLSAPGELWVKGPNVMLGYLNNEQATAETIDADGFLHTGDLAQIDPTGCVYIVDRLKELIKYKGYQVPPAELEALLLTNPKIADTAVIGVVEEETGEEIPKAFVVRQPDAELTEEDVIEFVAAKVAPHKKVRAVEFIEAIPKSAAGKILRKDLRR</sequence>
<comment type="similarity">
    <text evidence="1">Belongs to the ATP-dependent AMP-binding enzyme family.</text>
</comment>
<evidence type="ECO:0000313" key="9">
    <source>
        <dbReference type="EMBL" id="GAA14898.1"/>
    </source>
</evidence>
<protein>
    <submittedName>
        <fullName evidence="9">Putative 4-coumarate--CoA ligase</fullName>
    </submittedName>
</protein>
<dbReference type="InterPro" id="IPR045851">
    <property type="entry name" value="AMP-bd_C_sf"/>
</dbReference>
<dbReference type="EMBL" id="BACI01000118">
    <property type="protein sequence ID" value="GAA14898.1"/>
    <property type="molecule type" value="Genomic_DNA"/>
</dbReference>
<evidence type="ECO:0000256" key="5">
    <source>
        <dbReference type="SAM" id="MobiDB-lite"/>
    </source>
</evidence>
<dbReference type="Gene3D" id="3.40.50.12780">
    <property type="entry name" value="N-terminal domain of ligase-like"/>
    <property type="match status" value="1"/>
</dbReference>
<dbReference type="Pfam" id="PF00501">
    <property type="entry name" value="AMP-binding"/>
    <property type="match status" value="1"/>
</dbReference>
<reference evidence="9 10" key="1">
    <citation type="submission" date="2011-05" db="EMBL/GenBank/DDBJ databases">
        <title>Whole genome shotgun sequence of Gordonia alkanivorans NBRC 16433.</title>
        <authorList>
            <person name="Hosoyama A."/>
            <person name="Nakamura S."/>
            <person name="Takarada H."/>
            <person name="Tsuchikane K."/>
            <person name="Yamazaki S."/>
            <person name="Fujita N."/>
        </authorList>
    </citation>
    <scope>NUCLEOTIDE SEQUENCE [LARGE SCALE GENOMIC DNA]</scope>
    <source>
        <strain evidence="9 10">NBRC 16433</strain>
    </source>
</reference>
<dbReference type="STRING" id="1027371.GOALK_118_00160"/>
<dbReference type="PANTHER" id="PTHR24096:SF149">
    <property type="entry name" value="AMP-BINDING DOMAIN-CONTAINING PROTEIN-RELATED"/>
    <property type="match status" value="1"/>
</dbReference>
<keyword evidence="3" id="KW-0547">Nucleotide-binding</keyword>
<keyword evidence="4" id="KW-0067">ATP-binding</keyword>
<feature type="domain" description="AMP-dependent synthetase/ligase" evidence="6">
    <location>
        <begin position="378"/>
        <end position="749"/>
    </location>
</feature>
<dbReference type="PROSITE" id="PS00455">
    <property type="entry name" value="AMP_BINDING"/>
    <property type="match status" value="1"/>
</dbReference>
<keyword evidence="2 9" id="KW-0436">Ligase</keyword>
<feature type="compositionally biased region" description="Basic residues" evidence="5">
    <location>
        <begin position="1"/>
        <end position="10"/>
    </location>
</feature>
<dbReference type="InterPro" id="IPR042099">
    <property type="entry name" value="ANL_N_sf"/>
</dbReference>
<dbReference type="InterPro" id="IPR029058">
    <property type="entry name" value="AB_hydrolase_fold"/>
</dbReference>
<evidence type="ECO:0000256" key="2">
    <source>
        <dbReference type="ARBA" id="ARBA00022598"/>
    </source>
</evidence>
<evidence type="ECO:0000259" key="8">
    <source>
        <dbReference type="Pfam" id="PF13193"/>
    </source>
</evidence>
<feature type="compositionally biased region" description="Polar residues" evidence="5">
    <location>
        <begin position="331"/>
        <end position="340"/>
    </location>
</feature>
<evidence type="ECO:0000259" key="6">
    <source>
        <dbReference type="Pfam" id="PF00501"/>
    </source>
</evidence>
<dbReference type="FunFam" id="3.30.300.30:FF:000007">
    <property type="entry name" value="4-coumarate--CoA ligase 2"/>
    <property type="match status" value="1"/>
</dbReference>
<organism evidence="9 10">
    <name type="scientific">Gordonia alkanivorans NBRC 16433</name>
    <dbReference type="NCBI Taxonomy" id="1027371"/>
    <lineage>
        <taxon>Bacteria</taxon>
        <taxon>Bacillati</taxon>
        <taxon>Actinomycetota</taxon>
        <taxon>Actinomycetes</taxon>
        <taxon>Mycobacteriales</taxon>
        <taxon>Gordoniaceae</taxon>
        <taxon>Gordonia</taxon>
    </lineage>
</organism>
<gene>
    <name evidence="9" type="ORF">GOALK_118_00160</name>
</gene>
<feature type="domain" description="AB hydrolase-1" evidence="7">
    <location>
        <begin position="65"/>
        <end position="313"/>
    </location>
</feature>
<dbReference type="FunFam" id="3.40.50.12780:FF:000003">
    <property type="entry name" value="Long-chain-fatty-acid--CoA ligase FadD"/>
    <property type="match status" value="1"/>
</dbReference>
<dbReference type="InterPro" id="IPR000073">
    <property type="entry name" value="AB_hydrolase_1"/>
</dbReference>
<dbReference type="PANTHER" id="PTHR24096">
    <property type="entry name" value="LONG-CHAIN-FATTY-ACID--COA LIGASE"/>
    <property type="match status" value="1"/>
</dbReference>
<evidence type="ECO:0000256" key="1">
    <source>
        <dbReference type="ARBA" id="ARBA00006432"/>
    </source>
</evidence>
<dbReference type="InterPro" id="IPR020845">
    <property type="entry name" value="AMP-binding_CS"/>
</dbReference>
<evidence type="ECO:0000313" key="10">
    <source>
        <dbReference type="Proteomes" id="UP000003558"/>
    </source>
</evidence>
<dbReference type="Proteomes" id="UP000003558">
    <property type="component" value="Unassembled WGS sequence"/>
</dbReference>
<dbReference type="GO" id="GO:0005524">
    <property type="term" value="F:ATP binding"/>
    <property type="evidence" value="ECO:0007669"/>
    <property type="project" value="UniProtKB-KW"/>
</dbReference>
<feature type="domain" description="AMP-binding enzyme C-terminal" evidence="8">
    <location>
        <begin position="800"/>
        <end position="876"/>
    </location>
</feature>
<evidence type="ECO:0000259" key="7">
    <source>
        <dbReference type="Pfam" id="PF12697"/>
    </source>
</evidence>
<dbReference type="InterPro" id="IPR000873">
    <property type="entry name" value="AMP-dep_synth/lig_dom"/>
</dbReference>
<dbReference type="Gene3D" id="3.30.300.30">
    <property type="match status" value="1"/>
</dbReference>